<dbReference type="STRING" id="46224.B4102_4191"/>
<feature type="domain" description="Rhodanese" evidence="1">
    <location>
        <begin position="32"/>
        <end position="115"/>
    </location>
</feature>
<dbReference type="Proteomes" id="UP000075666">
    <property type="component" value="Unassembled WGS sequence"/>
</dbReference>
<accession>A0A150KKN2</accession>
<name>A0A150KKN2_9BACI</name>
<gene>
    <name evidence="2" type="ORF">B4102_4191</name>
</gene>
<protein>
    <recommendedName>
        <fullName evidence="1">Rhodanese domain-containing protein</fullName>
    </recommendedName>
</protein>
<dbReference type="PANTHER" id="PTHR43031:SF17">
    <property type="entry name" value="SULFURTRANSFERASE YTWF-RELATED"/>
    <property type="match status" value="1"/>
</dbReference>
<dbReference type="SUPFAM" id="SSF52821">
    <property type="entry name" value="Rhodanese/Cell cycle control phosphatase"/>
    <property type="match status" value="1"/>
</dbReference>
<dbReference type="InterPro" id="IPR036873">
    <property type="entry name" value="Rhodanese-like_dom_sf"/>
</dbReference>
<dbReference type="PROSITE" id="PS50206">
    <property type="entry name" value="RHODANESE_3"/>
    <property type="match status" value="1"/>
</dbReference>
<comment type="caution">
    <text evidence="2">The sequence shown here is derived from an EMBL/GenBank/DDBJ whole genome shotgun (WGS) entry which is preliminary data.</text>
</comment>
<dbReference type="SMART" id="SM00450">
    <property type="entry name" value="RHOD"/>
    <property type="match status" value="1"/>
</dbReference>
<evidence type="ECO:0000313" key="2">
    <source>
        <dbReference type="EMBL" id="KYC84887.1"/>
    </source>
</evidence>
<dbReference type="AlphaFoldDB" id="A0A150KKN2"/>
<dbReference type="Pfam" id="PF00581">
    <property type="entry name" value="Rhodanese"/>
    <property type="match status" value="1"/>
</dbReference>
<proteinExistence type="predicted"/>
<dbReference type="CDD" id="cd00158">
    <property type="entry name" value="RHOD"/>
    <property type="match status" value="1"/>
</dbReference>
<evidence type="ECO:0000313" key="3">
    <source>
        <dbReference type="Proteomes" id="UP000075666"/>
    </source>
</evidence>
<organism evidence="2 3">
    <name type="scientific">Heyndrickxia sporothermodurans</name>
    <dbReference type="NCBI Taxonomy" id="46224"/>
    <lineage>
        <taxon>Bacteria</taxon>
        <taxon>Bacillati</taxon>
        <taxon>Bacillota</taxon>
        <taxon>Bacilli</taxon>
        <taxon>Bacillales</taxon>
        <taxon>Bacillaceae</taxon>
        <taxon>Heyndrickxia</taxon>
    </lineage>
</organism>
<dbReference type="PANTHER" id="PTHR43031">
    <property type="entry name" value="FAD-DEPENDENT OXIDOREDUCTASE"/>
    <property type="match status" value="1"/>
</dbReference>
<dbReference type="InterPro" id="IPR001763">
    <property type="entry name" value="Rhodanese-like_dom"/>
</dbReference>
<dbReference type="Gene3D" id="3.40.250.10">
    <property type="entry name" value="Rhodanese-like domain"/>
    <property type="match status" value="1"/>
</dbReference>
<dbReference type="EMBL" id="LQYN01000168">
    <property type="protein sequence ID" value="KYC84887.1"/>
    <property type="molecule type" value="Genomic_DNA"/>
</dbReference>
<dbReference type="PATRIC" id="fig|46224.3.peg.1992"/>
<keyword evidence="3" id="KW-1185">Reference proteome</keyword>
<dbReference type="InterPro" id="IPR050229">
    <property type="entry name" value="GlpE_sulfurtransferase"/>
</dbReference>
<reference evidence="2 3" key="1">
    <citation type="submission" date="2016-01" db="EMBL/GenBank/DDBJ databases">
        <title>Genome Sequences of Twelve Sporeforming Bacillus Species Isolated from Foods.</title>
        <authorList>
            <person name="Berendsen E.M."/>
            <person name="Wells-Bennik M.H."/>
            <person name="Krawcyk A.O."/>
            <person name="De Jong A."/>
            <person name="Holsappel S."/>
            <person name="Eijlander R.T."/>
            <person name="Kuipers O.P."/>
        </authorList>
    </citation>
    <scope>NUCLEOTIDE SEQUENCE [LARGE SCALE GENOMIC DNA]</scope>
    <source>
        <strain evidence="2 3">B4102</strain>
    </source>
</reference>
<sequence>MGESILTEKKGRQSMSDFRTITPDELKDKLNKGEKLNLIDVREHEEVAEGMIEQAKHIPMGEIPDSLDQLDKNKEYIMICRSGGRSGRVCEYLHQNGYKVINMEGGMLNWTGETKPKL</sequence>
<evidence type="ECO:0000259" key="1">
    <source>
        <dbReference type="PROSITE" id="PS50206"/>
    </source>
</evidence>